<dbReference type="GO" id="GO:0003968">
    <property type="term" value="F:RNA-directed RNA polymerase activity"/>
    <property type="evidence" value="ECO:0007669"/>
    <property type="project" value="UniProtKB-KW"/>
</dbReference>
<keyword evidence="7" id="KW-0693">Viral RNA replication</keyword>
<dbReference type="GO" id="GO:0006351">
    <property type="term" value="P:DNA-templated transcription"/>
    <property type="evidence" value="ECO:0007669"/>
    <property type="project" value="InterPro"/>
</dbReference>
<dbReference type="GO" id="GO:0003723">
    <property type="term" value="F:RNA binding"/>
    <property type="evidence" value="ECO:0007669"/>
    <property type="project" value="InterPro"/>
</dbReference>
<keyword evidence="5 7" id="KW-0547">Nucleotide-binding</keyword>
<dbReference type="SUPFAM" id="SSF56672">
    <property type="entry name" value="DNA/RNA polymerases"/>
    <property type="match status" value="1"/>
</dbReference>
<dbReference type="EMBL" id="OP191687">
    <property type="protein sequence ID" value="UXE05522.1"/>
    <property type="molecule type" value="Genomic_RNA"/>
</dbReference>
<evidence type="ECO:0000256" key="5">
    <source>
        <dbReference type="ARBA" id="ARBA00022741"/>
    </source>
</evidence>
<comment type="catalytic activity">
    <reaction evidence="6 7">
        <text>RNA(n) + a ribonucleoside 5'-triphosphate = RNA(n+1) + diphosphate</text>
        <dbReference type="Rhea" id="RHEA:21248"/>
        <dbReference type="Rhea" id="RHEA-COMP:14527"/>
        <dbReference type="Rhea" id="RHEA-COMP:17342"/>
        <dbReference type="ChEBI" id="CHEBI:33019"/>
        <dbReference type="ChEBI" id="CHEBI:61557"/>
        <dbReference type="ChEBI" id="CHEBI:140395"/>
        <dbReference type="EC" id="2.7.7.48"/>
    </reaction>
</comment>
<keyword evidence="2 7" id="KW-0696">RNA-directed RNA polymerase</keyword>
<reference evidence="8" key="1">
    <citation type="journal article" date="2022" name="bioRxiv">
        <title>Diverse RNA viruses associated with diatom, eustigmatophyte, dinoflagellate and rhodophyte microalgae cultures.</title>
        <authorList>
            <person name="Charon J."/>
            <person name="Kahlke T."/>
            <person name="Larsson M.E."/>
            <person name="Abbriano R."/>
            <person name="Commault A."/>
            <person name="Burke J."/>
            <person name="Ralph P."/>
            <person name="Holmes E.C."/>
        </authorList>
    </citation>
    <scope>NUCLEOTIDE SEQUENCE</scope>
    <source>
        <strain evidence="9">Nanocea1</strain>
        <strain evidence="8">Thaweiss1</strain>
    </source>
</reference>
<keyword evidence="4 7" id="KW-0548">Nucleotidyltransferase</keyword>
<dbReference type="InterPro" id="IPR001795">
    <property type="entry name" value="RNA-dir_pol_luteovirus"/>
</dbReference>
<evidence type="ECO:0000256" key="6">
    <source>
        <dbReference type="ARBA" id="ARBA00048744"/>
    </source>
</evidence>
<accession>A0A977PSI1</accession>
<protein>
    <recommendedName>
        <fullName evidence="1 7">RNA-directed RNA polymerase</fullName>
        <ecNumber evidence="1 7">2.7.7.48</ecNumber>
    </recommendedName>
</protein>
<dbReference type="GO" id="GO:0000166">
    <property type="term" value="F:nucleotide binding"/>
    <property type="evidence" value="ECO:0007669"/>
    <property type="project" value="UniProtKB-KW"/>
</dbReference>
<evidence type="ECO:0000313" key="8">
    <source>
        <dbReference type="EMBL" id="UXE05521.1"/>
    </source>
</evidence>
<evidence type="ECO:0000256" key="7">
    <source>
        <dbReference type="RuleBase" id="RU364050"/>
    </source>
</evidence>
<organism evidence="8">
    <name type="scientific">Taphios ghabri-like virus 1</name>
    <dbReference type="NCBI Taxonomy" id="2980097"/>
    <lineage>
        <taxon>Viruses</taxon>
        <taxon>Riboviria</taxon>
        <taxon>Orthornavirae</taxon>
        <taxon>Duplornaviricota</taxon>
        <taxon>Chrymotiviricetes</taxon>
        <taxon>Ghabrivirales</taxon>
    </lineage>
</organism>
<evidence type="ECO:0000256" key="4">
    <source>
        <dbReference type="ARBA" id="ARBA00022695"/>
    </source>
</evidence>
<dbReference type="InterPro" id="IPR043502">
    <property type="entry name" value="DNA/RNA_pol_sf"/>
</dbReference>
<dbReference type="Pfam" id="PF02123">
    <property type="entry name" value="RdRP_4"/>
    <property type="match status" value="1"/>
</dbReference>
<proteinExistence type="predicted"/>
<dbReference type="EC" id="2.7.7.48" evidence="1 7"/>
<evidence type="ECO:0000256" key="1">
    <source>
        <dbReference type="ARBA" id="ARBA00012494"/>
    </source>
</evidence>
<evidence type="ECO:0000313" key="9">
    <source>
        <dbReference type="EMBL" id="UXE05522.1"/>
    </source>
</evidence>
<name>A0A977PSI1_9VIRU</name>
<dbReference type="EMBL" id="OP191686">
    <property type="protein sequence ID" value="UXE05521.1"/>
    <property type="molecule type" value="Genomic_RNA"/>
</dbReference>
<sequence>MMSYQDVRSQIPLSVRSRLNGSCKSVKEAYVCEKIGYEAGGARAALIVVNECYVIPIQVSVDVALEDIIWYMTEKYKDEFSSNYIGEKIKKENKKHKRKNEIKSVYYTSGNYSEKFRKLTMRYAERLGNYDRLGVGKSREDNAFVANSAGCWWSGAGKDTEVFPLKMDNKVFKVNFRFDDVWCDVRANYPEVAYIVAKDPVVLRGFYNDEAVAWLMWLCGAFNSMGPAALAICRLFGHNHVGLKRMNTLLKSIGAQRFEWGSMMCELTTLMGRLPGGLDPYADIVTRVDEAEFQREKAANCDKELLAQCISEVIDAEMATKPVWPTREDYWSRRWLYTKSGSHSRYAEKSWFGSRLDLPDRPTRRELAEVATENLVALGEPRVDAGYSEKQEHGKVRAIYSCDTRSYYTFDMLLRPVEASWRNHRVLLDPGRRLQSELYPSLAAHSGIRYMLDFDDFNSQHTLWAMAEVIRQSCKDAPEDVRDWAIRSWDNMWVHWSDGKEMREEHMVGTLPSGHRATTFVNTILNAAYCKYASRTRGRKIDSYHCGDDVIVFGAEDAVSEFVGDVTASPFRVNASKQSVGYSVGEFLRVAFTKEKACGYAARGVSSMVSGNWVTDNRLDKKSYVETLLRGMWTINSRFATRGLGVVAETSLKRRVPELAMLARRLVLHEISFEGSPVAITDGKSVVVVRATGGQAKVIYKGCGGTKATDDFMRNHIDYAMLAATDYTPGMLRRLMLRASEKPRDVGKETQMSYYIERSNEWYQTPLAHVVNITSRGSVGSVEAMNILQAMLTKVEWYKLVGQVRNVISSGFPSLGISPWPVVTSYSIPFSDCMTLRKRLTATTGLVTPFEVKV</sequence>
<evidence type="ECO:0000256" key="3">
    <source>
        <dbReference type="ARBA" id="ARBA00022679"/>
    </source>
</evidence>
<keyword evidence="3 7" id="KW-0808">Transferase</keyword>
<evidence type="ECO:0000256" key="2">
    <source>
        <dbReference type="ARBA" id="ARBA00022484"/>
    </source>
</evidence>